<dbReference type="GO" id="GO:0009740">
    <property type="term" value="P:gibberellic acid mediated signaling pathway"/>
    <property type="evidence" value="ECO:0007669"/>
    <property type="project" value="UniProtKB-KW"/>
</dbReference>
<dbReference type="InterPro" id="IPR036047">
    <property type="entry name" value="F-box-like_dom_sf"/>
</dbReference>
<dbReference type="PANTHER" id="PTHR47750">
    <property type="entry name" value="F-BOX PROTEIN SNE"/>
    <property type="match status" value="1"/>
</dbReference>
<dbReference type="FunFam" id="1.20.1280.50:FF:000067">
    <property type="entry name" value="F-box protein GID2"/>
    <property type="match status" value="1"/>
</dbReference>
<dbReference type="GO" id="GO:0005634">
    <property type="term" value="C:nucleus"/>
    <property type="evidence" value="ECO:0007669"/>
    <property type="project" value="UniProtKB-SubCell"/>
</dbReference>
<proteinExistence type="predicted"/>
<dbReference type="RefSeq" id="XP_039142161.1">
    <property type="nucleotide sequence ID" value="XM_039286227.1"/>
</dbReference>
<dbReference type="SUPFAM" id="SSF81383">
    <property type="entry name" value="F-box domain"/>
    <property type="match status" value="1"/>
</dbReference>
<evidence type="ECO:0000313" key="9">
    <source>
        <dbReference type="Proteomes" id="UP001515500"/>
    </source>
</evidence>
<feature type="region of interest" description="Disordered" evidence="7">
    <location>
        <begin position="1"/>
        <end position="67"/>
    </location>
</feature>
<dbReference type="GeneID" id="120279313"/>
<evidence type="ECO:0000259" key="8">
    <source>
        <dbReference type="SMART" id="SM00256"/>
    </source>
</evidence>
<sequence length="198" mass="22012">MTIRNDKIVGSSINEKEKERKRSKGIRSETMKRISSIEEMPEASSKKPKLEEDPDPAPEPEPVMPRVPELGDDLVFEVLKRADARTLAAAACVSRRWRAMTKDERIWEAVCTRQWANFGCGNQQLRSVVLALGGFRQLHSLTQQQPAVASSSSSSSSVARRAWIGPARFGKDEVHLLLSLLSIGYFEKMNGFKRGGGA</sequence>
<evidence type="ECO:0000256" key="6">
    <source>
        <dbReference type="ARBA" id="ARBA00069742"/>
    </source>
</evidence>
<organism evidence="9 10">
    <name type="scientific">Dioscorea cayennensis subsp. rotundata</name>
    <name type="common">White Guinea yam</name>
    <name type="synonym">Dioscorea rotundata</name>
    <dbReference type="NCBI Taxonomy" id="55577"/>
    <lineage>
        <taxon>Eukaryota</taxon>
        <taxon>Viridiplantae</taxon>
        <taxon>Streptophyta</taxon>
        <taxon>Embryophyta</taxon>
        <taxon>Tracheophyta</taxon>
        <taxon>Spermatophyta</taxon>
        <taxon>Magnoliopsida</taxon>
        <taxon>Liliopsida</taxon>
        <taxon>Dioscoreales</taxon>
        <taxon>Dioscoreaceae</taxon>
        <taxon>Dioscorea</taxon>
    </lineage>
</organism>
<dbReference type="Pfam" id="PF12937">
    <property type="entry name" value="F-box-like"/>
    <property type="match status" value="1"/>
</dbReference>
<keyword evidence="5" id="KW-0539">Nucleus</keyword>
<dbReference type="AlphaFoldDB" id="A0AB40CQD4"/>
<evidence type="ECO:0000313" key="10">
    <source>
        <dbReference type="RefSeq" id="XP_039142161.1"/>
    </source>
</evidence>
<dbReference type="Gene3D" id="1.20.1280.50">
    <property type="match status" value="1"/>
</dbReference>
<evidence type="ECO:0000256" key="2">
    <source>
        <dbReference type="ARBA" id="ARBA00004906"/>
    </source>
</evidence>
<evidence type="ECO:0000256" key="1">
    <source>
        <dbReference type="ARBA" id="ARBA00004123"/>
    </source>
</evidence>
<evidence type="ECO:0000256" key="3">
    <source>
        <dbReference type="ARBA" id="ARBA00022786"/>
    </source>
</evidence>
<name>A0AB40CQD4_DIOCR</name>
<comment type="subcellular location">
    <subcellularLocation>
        <location evidence="1">Nucleus</location>
    </subcellularLocation>
</comment>
<feature type="compositionally biased region" description="Basic and acidic residues" evidence="7">
    <location>
        <begin position="14"/>
        <end position="36"/>
    </location>
</feature>
<dbReference type="InterPro" id="IPR001810">
    <property type="entry name" value="F-box_dom"/>
</dbReference>
<evidence type="ECO:0000256" key="5">
    <source>
        <dbReference type="ARBA" id="ARBA00023242"/>
    </source>
</evidence>
<gene>
    <name evidence="10" type="primary">LOC120279313</name>
</gene>
<dbReference type="GO" id="GO:0019005">
    <property type="term" value="C:SCF ubiquitin ligase complex"/>
    <property type="evidence" value="ECO:0007669"/>
    <property type="project" value="InterPro"/>
</dbReference>
<reference evidence="10" key="1">
    <citation type="submission" date="2025-08" db="UniProtKB">
        <authorList>
            <consortium name="RefSeq"/>
        </authorList>
    </citation>
    <scope>IDENTIFICATION</scope>
</reference>
<dbReference type="Proteomes" id="UP001515500">
    <property type="component" value="Chromosome 16"/>
</dbReference>
<keyword evidence="4" id="KW-0939">Gibberellin signaling pathway</keyword>
<dbReference type="PANTHER" id="PTHR47750:SF7">
    <property type="entry name" value="F-BOX PROTEIN"/>
    <property type="match status" value="1"/>
</dbReference>
<protein>
    <recommendedName>
        <fullName evidence="6">F-box protein GID2</fullName>
    </recommendedName>
</protein>
<dbReference type="InterPro" id="IPR044184">
    <property type="entry name" value="SNE/GID2"/>
</dbReference>
<keyword evidence="3" id="KW-0833">Ubl conjugation pathway</keyword>
<accession>A0AB40CQD4</accession>
<feature type="domain" description="F-box" evidence="8">
    <location>
        <begin position="70"/>
        <end position="110"/>
    </location>
</feature>
<evidence type="ECO:0000256" key="7">
    <source>
        <dbReference type="SAM" id="MobiDB-lite"/>
    </source>
</evidence>
<keyword evidence="9" id="KW-1185">Reference proteome</keyword>
<dbReference type="SMART" id="SM00256">
    <property type="entry name" value="FBOX"/>
    <property type="match status" value="1"/>
</dbReference>
<evidence type="ECO:0000256" key="4">
    <source>
        <dbReference type="ARBA" id="ARBA00022941"/>
    </source>
</evidence>
<dbReference type="GO" id="GO:0009937">
    <property type="term" value="P:regulation of gibberellic acid mediated signaling pathway"/>
    <property type="evidence" value="ECO:0007669"/>
    <property type="project" value="InterPro"/>
</dbReference>
<comment type="pathway">
    <text evidence="2">Protein modification; protein ubiquitination.</text>
</comment>